<accession>A0A195FQF8</accession>
<gene>
    <name evidence="2" type="ORF">ALC56_02986</name>
</gene>
<feature type="compositionally biased region" description="Polar residues" evidence="1">
    <location>
        <begin position="185"/>
        <end position="195"/>
    </location>
</feature>
<keyword evidence="3" id="KW-1185">Reference proteome</keyword>
<evidence type="ECO:0000256" key="1">
    <source>
        <dbReference type="SAM" id="MobiDB-lite"/>
    </source>
</evidence>
<dbReference type="Proteomes" id="UP000078541">
    <property type="component" value="Unassembled WGS sequence"/>
</dbReference>
<organism evidence="2 3">
    <name type="scientific">Trachymyrmex septentrionalis</name>
    <dbReference type="NCBI Taxonomy" id="34720"/>
    <lineage>
        <taxon>Eukaryota</taxon>
        <taxon>Metazoa</taxon>
        <taxon>Ecdysozoa</taxon>
        <taxon>Arthropoda</taxon>
        <taxon>Hexapoda</taxon>
        <taxon>Insecta</taxon>
        <taxon>Pterygota</taxon>
        <taxon>Neoptera</taxon>
        <taxon>Endopterygota</taxon>
        <taxon>Hymenoptera</taxon>
        <taxon>Apocrita</taxon>
        <taxon>Aculeata</taxon>
        <taxon>Formicoidea</taxon>
        <taxon>Formicidae</taxon>
        <taxon>Myrmicinae</taxon>
        <taxon>Trachymyrmex</taxon>
    </lineage>
</organism>
<name>A0A195FQF8_9HYME</name>
<evidence type="ECO:0000313" key="3">
    <source>
        <dbReference type="Proteomes" id="UP000078541"/>
    </source>
</evidence>
<reference evidence="2 3" key="1">
    <citation type="submission" date="2016-03" db="EMBL/GenBank/DDBJ databases">
        <title>Trachymyrmex septentrionalis WGS genome.</title>
        <authorList>
            <person name="Nygaard S."/>
            <person name="Hu H."/>
            <person name="Boomsma J."/>
            <person name="Zhang G."/>
        </authorList>
    </citation>
    <scope>NUCLEOTIDE SEQUENCE [LARGE SCALE GENOMIC DNA]</scope>
    <source>
        <strain evidence="2">Tsep2-gDNA-1</strain>
        <tissue evidence="2">Whole body</tissue>
    </source>
</reference>
<dbReference type="AlphaFoldDB" id="A0A195FQF8"/>
<protein>
    <submittedName>
        <fullName evidence="2">Uncharacterized protein</fullName>
    </submittedName>
</protein>
<feature type="region of interest" description="Disordered" evidence="1">
    <location>
        <begin position="185"/>
        <end position="211"/>
    </location>
</feature>
<dbReference type="EMBL" id="KQ981335">
    <property type="protein sequence ID" value="KYN42651.1"/>
    <property type="molecule type" value="Genomic_DNA"/>
</dbReference>
<sequence length="240" mass="27425">MELQTPQAADITWKRAGSSPVGLQVTRTKIEQNKICSLIRALDFENIYTRRRVNDIHYKYHCKKKAADFICDLRALSSTRLQRDRLCMPSEPNRQTRRVLSGDAKSKIGSPRHSRHSRDPRDRRTMTSRRCDYSHPKVSTSDATLGFDRIFGIVAERCFAHSSCKDTREWTANASELLRDRDWTATRNTDPSNRIQIPGRRRDDSQRGSPLCIRNSVSLGSARASSARPPLMVDNSESAY</sequence>
<feature type="region of interest" description="Disordered" evidence="1">
    <location>
        <begin position="89"/>
        <end position="138"/>
    </location>
</feature>
<feature type="compositionally biased region" description="Basic and acidic residues" evidence="1">
    <location>
        <begin position="117"/>
        <end position="135"/>
    </location>
</feature>
<evidence type="ECO:0000313" key="2">
    <source>
        <dbReference type="EMBL" id="KYN42651.1"/>
    </source>
</evidence>
<proteinExistence type="predicted"/>